<dbReference type="AlphaFoldDB" id="A0A7R9ZR03"/>
<keyword evidence="1" id="KW-0697">Rotamase</keyword>
<evidence type="ECO:0000256" key="2">
    <source>
        <dbReference type="SAM" id="SignalP"/>
    </source>
</evidence>
<feature type="chain" id="PRO_5030924274" description="peptidylprolyl isomerase" evidence="2">
    <location>
        <begin position="23"/>
        <end position="277"/>
    </location>
</feature>
<name>A0A7R9ZR03_9STRA</name>
<dbReference type="PROSITE" id="PS50059">
    <property type="entry name" value="FKBP_PPIASE"/>
    <property type="match status" value="1"/>
</dbReference>
<feature type="domain" description="PPIase FKBP-type" evidence="3">
    <location>
        <begin position="156"/>
        <end position="233"/>
    </location>
</feature>
<dbReference type="Pfam" id="PF00254">
    <property type="entry name" value="FKBP_C"/>
    <property type="match status" value="1"/>
</dbReference>
<organism evidence="4">
    <name type="scientific">Craspedostauros australis</name>
    <dbReference type="NCBI Taxonomy" id="1486917"/>
    <lineage>
        <taxon>Eukaryota</taxon>
        <taxon>Sar</taxon>
        <taxon>Stramenopiles</taxon>
        <taxon>Ochrophyta</taxon>
        <taxon>Bacillariophyta</taxon>
        <taxon>Bacillariophyceae</taxon>
        <taxon>Bacillariophycidae</taxon>
        <taxon>Naviculales</taxon>
        <taxon>Naviculaceae</taxon>
        <taxon>Craspedostauros</taxon>
    </lineage>
</organism>
<dbReference type="InterPro" id="IPR044197">
    <property type="entry name" value="FKBP17-1-like"/>
</dbReference>
<keyword evidence="2" id="KW-0732">Signal</keyword>
<gene>
    <name evidence="4" type="ORF">CAUS1442_LOCUS12953</name>
</gene>
<accession>A0A7R9ZR03</accession>
<proteinExistence type="predicted"/>
<feature type="signal peptide" evidence="2">
    <location>
        <begin position="1"/>
        <end position="22"/>
    </location>
</feature>
<dbReference type="PANTHER" id="PTHR47860">
    <property type="entry name" value="PEPTIDYL-PROLYL CIS-TRANS ISOMERASE FKBP17-1, CHLOROPLASTIC"/>
    <property type="match status" value="1"/>
</dbReference>
<dbReference type="PANTHER" id="PTHR47860:SF1">
    <property type="entry name" value="PEPTIDYL-PROLYL CIS-TRANS ISOMERASE FKBP17-1, CHLOROPLASTIC"/>
    <property type="match status" value="1"/>
</dbReference>
<protein>
    <recommendedName>
        <fullName evidence="1">peptidylprolyl isomerase</fullName>
        <ecNumber evidence="1">5.2.1.8</ecNumber>
    </recommendedName>
</protein>
<dbReference type="EMBL" id="HBEF01020937">
    <property type="protein sequence ID" value="CAD8340818.1"/>
    <property type="molecule type" value="Transcribed_RNA"/>
</dbReference>
<dbReference type="Gene3D" id="3.10.50.40">
    <property type="match status" value="1"/>
</dbReference>
<evidence type="ECO:0000259" key="3">
    <source>
        <dbReference type="PROSITE" id="PS50059"/>
    </source>
</evidence>
<evidence type="ECO:0000313" key="4">
    <source>
        <dbReference type="EMBL" id="CAD8340818.1"/>
    </source>
</evidence>
<keyword evidence="1" id="KW-0413">Isomerase</keyword>
<dbReference type="GO" id="GO:0003755">
    <property type="term" value="F:peptidyl-prolyl cis-trans isomerase activity"/>
    <property type="evidence" value="ECO:0007669"/>
    <property type="project" value="UniProtKB-KW"/>
</dbReference>
<evidence type="ECO:0000256" key="1">
    <source>
        <dbReference type="PROSITE-ProRule" id="PRU00277"/>
    </source>
</evidence>
<dbReference type="InterPro" id="IPR001179">
    <property type="entry name" value="PPIase_FKBP_dom"/>
</dbReference>
<comment type="catalytic activity">
    <reaction evidence="1">
        <text>[protein]-peptidylproline (omega=180) = [protein]-peptidylproline (omega=0)</text>
        <dbReference type="Rhea" id="RHEA:16237"/>
        <dbReference type="Rhea" id="RHEA-COMP:10747"/>
        <dbReference type="Rhea" id="RHEA-COMP:10748"/>
        <dbReference type="ChEBI" id="CHEBI:83833"/>
        <dbReference type="ChEBI" id="CHEBI:83834"/>
        <dbReference type="EC" id="5.2.1.8"/>
    </reaction>
</comment>
<reference evidence="4" key="1">
    <citation type="submission" date="2021-01" db="EMBL/GenBank/DDBJ databases">
        <authorList>
            <person name="Corre E."/>
            <person name="Pelletier E."/>
            <person name="Niang G."/>
            <person name="Scheremetjew M."/>
            <person name="Finn R."/>
            <person name="Kale V."/>
            <person name="Holt S."/>
            <person name="Cochrane G."/>
            <person name="Meng A."/>
            <person name="Brown T."/>
            <person name="Cohen L."/>
        </authorList>
    </citation>
    <scope>NUCLEOTIDE SEQUENCE</scope>
    <source>
        <strain evidence="4">CCMP3328</strain>
    </source>
</reference>
<dbReference type="EC" id="5.2.1.8" evidence="1"/>
<sequence>MQLCAYLFPLVVLASQVTLCSSLAHHHTTGSKHGRQHDHDQQRWDCDDHRMKIRDGPNCQSCSRSAIKIDAQTTSRREMIIEHLLRTPTRALSLGIVTSAMILSTADPCDADDSGASNTQPKKLQFTTLPDGVRWADVRTTADNPRMASDKVVTPNSKVNFHMTGRLLGKNGWIFENSQLDDNEPYRLQLGNGSVVVGLEEGMQGMKEGDTRRIVIPSTVGYTNKSLEPIPRDFGNRQRLYTTVMNNVRIDRERAALGNDLAGMVVMDIEVLRIRSN</sequence>
<dbReference type="SUPFAM" id="SSF54534">
    <property type="entry name" value="FKBP-like"/>
    <property type="match status" value="1"/>
</dbReference>
<dbReference type="InterPro" id="IPR046357">
    <property type="entry name" value="PPIase_dom_sf"/>
</dbReference>